<evidence type="ECO:0000313" key="3">
    <source>
        <dbReference type="Proteomes" id="UP000029713"/>
    </source>
</evidence>
<organism evidence="2 3">
    <name type="scientific">Modestobacter caceresii</name>
    <dbReference type="NCBI Taxonomy" id="1522368"/>
    <lineage>
        <taxon>Bacteria</taxon>
        <taxon>Bacillati</taxon>
        <taxon>Actinomycetota</taxon>
        <taxon>Actinomycetes</taxon>
        <taxon>Geodermatophilales</taxon>
        <taxon>Geodermatophilaceae</taxon>
        <taxon>Modestobacter</taxon>
    </lineage>
</organism>
<evidence type="ECO:0000256" key="1">
    <source>
        <dbReference type="SAM" id="Phobius"/>
    </source>
</evidence>
<name>A0A098Y9R6_9ACTN</name>
<keyword evidence="1" id="KW-0812">Transmembrane</keyword>
<dbReference type="Proteomes" id="UP000029713">
    <property type="component" value="Unassembled WGS sequence"/>
</dbReference>
<comment type="caution">
    <text evidence="2">The sequence shown here is derived from an EMBL/GenBank/DDBJ whole genome shotgun (WGS) entry which is preliminary data.</text>
</comment>
<dbReference type="STRING" id="1522368.IN07_08395"/>
<feature type="transmembrane region" description="Helical" evidence="1">
    <location>
        <begin position="55"/>
        <end position="85"/>
    </location>
</feature>
<protein>
    <submittedName>
        <fullName evidence="2">Uncharacterized protein</fullName>
    </submittedName>
</protein>
<gene>
    <name evidence="2" type="ORF">IN07_08395</name>
</gene>
<keyword evidence="3" id="KW-1185">Reference proteome</keyword>
<evidence type="ECO:0000313" key="2">
    <source>
        <dbReference type="EMBL" id="KGH47224.1"/>
    </source>
</evidence>
<keyword evidence="1" id="KW-1133">Transmembrane helix</keyword>
<dbReference type="EMBL" id="JPMX01000025">
    <property type="protein sequence ID" value="KGH47224.1"/>
    <property type="molecule type" value="Genomic_DNA"/>
</dbReference>
<sequence>MLALGAVLCALGVALFWRANRPGPPADGGWAAYTPLPAETAYQSRLTLSFDDDRWAVLWTAGHVLGAVLVVAGLLVLSALAGWLLGRRRAGRRPVDQR</sequence>
<proteinExistence type="predicted"/>
<dbReference type="AlphaFoldDB" id="A0A098Y9R6"/>
<keyword evidence="1" id="KW-0472">Membrane</keyword>
<reference evidence="2 3" key="1">
    <citation type="submission" date="2014-07" db="EMBL/GenBank/DDBJ databases">
        <title>Biosystematic studies on Modestobacter strains isolated from extreme hyper-arid desert soil and from historic building.</title>
        <authorList>
            <person name="Bukarasam K."/>
            <person name="Bull A."/>
            <person name="Girard G."/>
            <person name="van Wezel G."/>
            <person name="Goodfellow M."/>
        </authorList>
    </citation>
    <scope>NUCLEOTIDE SEQUENCE [LARGE SCALE GENOMIC DNA]</scope>
    <source>
        <strain evidence="2 3">KNN45-2b</strain>
    </source>
</reference>
<accession>A0A098Y9R6</accession>